<evidence type="ECO:0000256" key="1">
    <source>
        <dbReference type="ARBA" id="ARBA00004141"/>
    </source>
</evidence>
<dbReference type="InterPro" id="IPR011701">
    <property type="entry name" value="MFS"/>
</dbReference>
<keyword evidence="2 5" id="KW-0812">Transmembrane</keyword>
<evidence type="ECO:0000256" key="3">
    <source>
        <dbReference type="ARBA" id="ARBA00022989"/>
    </source>
</evidence>
<organism evidence="6 7">
    <name type="scientific">Meira miltonrushii</name>
    <dbReference type="NCBI Taxonomy" id="1280837"/>
    <lineage>
        <taxon>Eukaryota</taxon>
        <taxon>Fungi</taxon>
        <taxon>Dikarya</taxon>
        <taxon>Basidiomycota</taxon>
        <taxon>Ustilaginomycotina</taxon>
        <taxon>Exobasidiomycetes</taxon>
        <taxon>Exobasidiales</taxon>
        <taxon>Brachybasidiaceae</taxon>
        <taxon>Meira</taxon>
    </lineage>
</organism>
<dbReference type="RefSeq" id="XP_025354441.1">
    <property type="nucleotide sequence ID" value="XM_025497026.1"/>
</dbReference>
<evidence type="ECO:0000256" key="5">
    <source>
        <dbReference type="SAM" id="Phobius"/>
    </source>
</evidence>
<dbReference type="GeneID" id="37018807"/>
<dbReference type="SUPFAM" id="SSF103473">
    <property type="entry name" value="MFS general substrate transporter"/>
    <property type="match status" value="1"/>
</dbReference>
<dbReference type="InterPro" id="IPR036259">
    <property type="entry name" value="MFS_trans_sf"/>
</dbReference>
<dbReference type="STRING" id="1280837.A0A316V958"/>
<accession>A0A316V958</accession>
<evidence type="ECO:0000313" key="6">
    <source>
        <dbReference type="EMBL" id="PWN34139.1"/>
    </source>
</evidence>
<proteinExistence type="predicted"/>
<keyword evidence="3 5" id="KW-1133">Transmembrane helix</keyword>
<feature type="transmembrane region" description="Helical" evidence="5">
    <location>
        <begin position="81"/>
        <end position="102"/>
    </location>
</feature>
<feature type="transmembrane region" description="Helical" evidence="5">
    <location>
        <begin position="114"/>
        <end position="131"/>
    </location>
</feature>
<dbReference type="Proteomes" id="UP000245771">
    <property type="component" value="Unassembled WGS sequence"/>
</dbReference>
<evidence type="ECO:0000313" key="7">
    <source>
        <dbReference type="Proteomes" id="UP000245771"/>
    </source>
</evidence>
<feature type="transmembrane region" description="Helical" evidence="5">
    <location>
        <begin position="450"/>
        <end position="470"/>
    </location>
</feature>
<feature type="transmembrane region" description="Helical" evidence="5">
    <location>
        <begin position="271"/>
        <end position="297"/>
    </location>
</feature>
<feature type="transmembrane region" description="Helical" evidence="5">
    <location>
        <begin position="416"/>
        <end position="438"/>
    </location>
</feature>
<dbReference type="PANTHER" id="PTHR23502:SF134">
    <property type="entry name" value="MAJOR FACILITATOR SUPERFAMILY (MFS) PROFILE DOMAIN-CONTAINING PROTEIN-RELATED"/>
    <property type="match status" value="1"/>
</dbReference>
<dbReference type="AlphaFoldDB" id="A0A316V958"/>
<protein>
    <submittedName>
        <fullName evidence="6">MFS general substrate transporter</fullName>
    </submittedName>
</protein>
<feature type="transmembrane region" description="Helical" evidence="5">
    <location>
        <begin position="317"/>
        <end position="336"/>
    </location>
</feature>
<dbReference type="OrthoDB" id="5376138at2759"/>
<feature type="transmembrane region" description="Helical" evidence="5">
    <location>
        <begin position="202"/>
        <end position="222"/>
    </location>
</feature>
<keyword evidence="7" id="KW-1185">Reference proteome</keyword>
<name>A0A316V958_9BASI</name>
<dbReference type="EMBL" id="KZ819604">
    <property type="protein sequence ID" value="PWN34139.1"/>
    <property type="molecule type" value="Genomic_DNA"/>
</dbReference>
<evidence type="ECO:0000256" key="2">
    <source>
        <dbReference type="ARBA" id="ARBA00022692"/>
    </source>
</evidence>
<dbReference type="InParanoid" id="A0A316V958"/>
<dbReference type="Gene3D" id="1.20.1250.20">
    <property type="entry name" value="MFS general substrate transporter like domains"/>
    <property type="match status" value="1"/>
</dbReference>
<gene>
    <name evidence="6" type="ORF">FA14DRAFT_136751</name>
</gene>
<reference evidence="6 7" key="1">
    <citation type="journal article" date="2018" name="Mol. Biol. Evol.">
        <title>Broad Genomic Sampling Reveals a Smut Pathogenic Ancestry of the Fungal Clade Ustilaginomycotina.</title>
        <authorList>
            <person name="Kijpornyongpan T."/>
            <person name="Mondo S.J."/>
            <person name="Barry K."/>
            <person name="Sandor L."/>
            <person name="Lee J."/>
            <person name="Lipzen A."/>
            <person name="Pangilinan J."/>
            <person name="LaButti K."/>
            <person name="Hainaut M."/>
            <person name="Henrissat B."/>
            <person name="Grigoriev I.V."/>
            <person name="Spatafora J.W."/>
            <person name="Aime M.C."/>
        </authorList>
    </citation>
    <scope>NUCLEOTIDE SEQUENCE [LARGE SCALE GENOMIC DNA]</scope>
    <source>
        <strain evidence="6 7">MCA 3882</strain>
    </source>
</reference>
<dbReference type="PANTHER" id="PTHR23502">
    <property type="entry name" value="MAJOR FACILITATOR SUPERFAMILY"/>
    <property type="match status" value="1"/>
</dbReference>
<feature type="transmembrane region" description="Helical" evidence="5">
    <location>
        <begin position="49"/>
        <end position="69"/>
    </location>
</feature>
<dbReference type="GO" id="GO:0022857">
    <property type="term" value="F:transmembrane transporter activity"/>
    <property type="evidence" value="ECO:0007669"/>
    <property type="project" value="InterPro"/>
</dbReference>
<evidence type="ECO:0000256" key="4">
    <source>
        <dbReference type="ARBA" id="ARBA00023136"/>
    </source>
</evidence>
<feature type="transmembrane region" description="Helical" evidence="5">
    <location>
        <begin position="385"/>
        <end position="409"/>
    </location>
</feature>
<dbReference type="GO" id="GO:0005886">
    <property type="term" value="C:plasma membrane"/>
    <property type="evidence" value="ECO:0007669"/>
    <property type="project" value="TreeGrafter"/>
</dbReference>
<keyword evidence="4 5" id="KW-0472">Membrane</keyword>
<sequence length="504" mass="55651">METNTSSSIDVPRTEQVSIDDEQRIKVEWSKDDPQHPFNWSKKKKWSTALCALLFNSSTACNGTAYAAARIQGSMGVGVSQTVWLLGMTTYLVPLATAPLLLAPLTERTGRRPTCVIAMIIYVAMFLPQALVPRIDAILASRFVQGAAGSVGNTMVSATLTDLFPKEERLIPLAVVVWCVFASQSIGSTGSTWTVHDMNYQWVFWWLGAVALGSLVVVIVFLPETRHTKLLQARANALTKQTGIKHYIYQGPIQAKSQFWVTIERMTRPCVFFFTEPIVATLALWVGFLWGVVFLSLEGIPIAMEPYGWIEPKRTSFLALMALGASLGIAWQPISLRIYRRAKQNNHGLPPPPEIRLTWCTIAACMTCASLFLYCWTARASISPVVPAIGMVGFYWGVFEIYLSTLLYLADAYETYAASGIACQALMRNICSGTFPLFSTQFYEKLSPPIATSICASLAGVLGIAPFLLIRFGPMLRKRSAVAVLLQADEDQKQKETGDEKEKA</sequence>
<comment type="subcellular location">
    <subcellularLocation>
        <location evidence="1">Membrane</location>
        <topology evidence="1">Multi-pass membrane protein</topology>
    </subcellularLocation>
</comment>
<dbReference type="Pfam" id="PF07690">
    <property type="entry name" value="MFS_1"/>
    <property type="match status" value="1"/>
</dbReference>
<feature type="transmembrane region" description="Helical" evidence="5">
    <location>
        <begin position="357"/>
        <end position="379"/>
    </location>
</feature>